<dbReference type="InterPro" id="IPR009057">
    <property type="entry name" value="Homeodomain-like_sf"/>
</dbReference>
<feature type="domain" description="Myb-like" evidence="2">
    <location>
        <begin position="280"/>
        <end position="327"/>
    </location>
</feature>
<sequence>MDTSAVIQLSCQAAESVLRFRAVGFTRRPVIDLQSFRAAIAAQIEKVAKDHRHRFEIPLSEVVTYAGVGAARAAQQWNDISHKENHVVTEWFRNCVCNLVSGVVNDIGQMAFEDQGMNACMYLEPDEYDPFDVPSYTTAAPASKSSPYIRCGGDDYYGFPQVETEKSNDSPAVQNTHSATFKSSWTTFEAPRPLRHEIEKGYAALDQLAVSQEDTSSRADFIQKTKRLRGVSDPIDAFSQDKLLKRPSKRARQDPTPSRPSPLSAGPAVSASDAANKAQKNFRWTDDEINILVACRDFGRDWGDIVNVLPRHTWMACKAKYRMVKNKDGKSDGPSTIDAPAVGEQGQSYGARVVQGGMEAGRGVGHKDETSGADSSRRNGIQTMGTDIDDHDKENSGTHSMGAASSKAGEPGQDFGGDAKE</sequence>
<evidence type="ECO:0000256" key="1">
    <source>
        <dbReference type="SAM" id="MobiDB-lite"/>
    </source>
</evidence>
<evidence type="ECO:0000313" key="3">
    <source>
        <dbReference type="EMBL" id="KAK7719092.1"/>
    </source>
</evidence>
<accession>A0ABR1NXI5</accession>
<keyword evidence="4" id="KW-1185">Reference proteome</keyword>
<protein>
    <recommendedName>
        <fullName evidence="2">Myb-like domain-containing protein</fullName>
    </recommendedName>
</protein>
<feature type="compositionally biased region" description="Polar residues" evidence="1">
    <location>
        <begin position="372"/>
        <end position="385"/>
    </location>
</feature>
<evidence type="ECO:0000259" key="2">
    <source>
        <dbReference type="SMART" id="SM00717"/>
    </source>
</evidence>
<dbReference type="CDD" id="cd00167">
    <property type="entry name" value="SANT"/>
    <property type="match status" value="1"/>
</dbReference>
<gene>
    <name evidence="3" type="ORF">SLS63_010242</name>
</gene>
<evidence type="ECO:0000313" key="4">
    <source>
        <dbReference type="Proteomes" id="UP001430848"/>
    </source>
</evidence>
<dbReference type="SMART" id="SM00717">
    <property type="entry name" value="SANT"/>
    <property type="match status" value="1"/>
</dbReference>
<dbReference type="InterPro" id="IPR001005">
    <property type="entry name" value="SANT/Myb"/>
</dbReference>
<comment type="caution">
    <text evidence="3">The sequence shown here is derived from an EMBL/GenBank/DDBJ whole genome shotgun (WGS) entry which is preliminary data.</text>
</comment>
<dbReference type="Gene3D" id="1.20.58.1880">
    <property type="match status" value="1"/>
</dbReference>
<feature type="region of interest" description="Disordered" evidence="1">
    <location>
        <begin position="239"/>
        <end position="274"/>
    </location>
</feature>
<proteinExistence type="predicted"/>
<organism evidence="3 4">
    <name type="scientific">Diaporthe eres</name>
    <name type="common">Phomopsis oblonga</name>
    <dbReference type="NCBI Taxonomy" id="83184"/>
    <lineage>
        <taxon>Eukaryota</taxon>
        <taxon>Fungi</taxon>
        <taxon>Dikarya</taxon>
        <taxon>Ascomycota</taxon>
        <taxon>Pezizomycotina</taxon>
        <taxon>Sordariomycetes</taxon>
        <taxon>Sordariomycetidae</taxon>
        <taxon>Diaporthales</taxon>
        <taxon>Diaporthaceae</taxon>
        <taxon>Diaporthe</taxon>
        <taxon>Diaporthe eres species complex</taxon>
    </lineage>
</organism>
<dbReference type="SUPFAM" id="SSF46689">
    <property type="entry name" value="Homeodomain-like"/>
    <property type="match status" value="1"/>
</dbReference>
<dbReference type="Proteomes" id="UP001430848">
    <property type="component" value="Unassembled WGS sequence"/>
</dbReference>
<name>A0ABR1NXI5_DIAER</name>
<dbReference type="EMBL" id="JAKNSF020000082">
    <property type="protein sequence ID" value="KAK7719092.1"/>
    <property type="molecule type" value="Genomic_DNA"/>
</dbReference>
<feature type="region of interest" description="Disordered" evidence="1">
    <location>
        <begin position="360"/>
        <end position="421"/>
    </location>
</feature>
<reference evidence="3 4" key="1">
    <citation type="submission" date="2024-02" db="EMBL/GenBank/DDBJ databases">
        <title>De novo assembly and annotation of 12 fungi associated with fruit tree decline syndrome in Ontario, Canada.</title>
        <authorList>
            <person name="Sulman M."/>
            <person name="Ellouze W."/>
            <person name="Ilyukhin E."/>
        </authorList>
    </citation>
    <scope>NUCLEOTIDE SEQUENCE [LARGE SCALE GENOMIC DNA]</scope>
    <source>
        <strain evidence="3 4">M169</strain>
    </source>
</reference>